<reference evidence="2" key="1">
    <citation type="submission" date="2024-05" db="EMBL/GenBank/DDBJ databases">
        <title>30 novel species of actinomycetes from the DSMZ collection.</title>
        <authorList>
            <person name="Nouioui I."/>
        </authorList>
    </citation>
    <scope>NUCLEOTIDE SEQUENCE</scope>
    <source>
        <strain evidence="2">DSM 41527</strain>
    </source>
</reference>
<gene>
    <name evidence="2" type="ORF">RM550_18260</name>
</gene>
<evidence type="ECO:0000313" key="3">
    <source>
        <dbReference type="Proteomes" id="UP001180551"/>
    </source>
</evidence>
<name>A0ABU2T9N6_9ACTN</name>
<accession>A0ABU2T9N6</accession>
<dbReference type="Proteomes" id="UP001180551">
    <property type="component" value="Unassembled WGS sequence"/>
</dbReference>
<dbReference type="EMBL" id="JAVRFE010000022">
    <property type="protein sequence ID" value="MDT0457659.1"/>
    <property type="molecule type" value="Genomic_DNA"/>
</dbReference>
<keyword evidence="3" id="KW-1185">Reference proteome</keyword>
<evidence type="ECO:0000256" key="1">
    <source>
        <dbReference type="SAM" id="SignalP"/>
    </source>
</evidence>
<evidence type="ECO:0008006" key="4">
    <source>
        <dbReference type="Google" id="ProtNLM"/>
    </source>
</evidence>
<keyword evidence="1" id="KW-0732">Signal</keyword>
<sequence length="132" mass="14459">MENKQISTRRKAVLAGAVLAATVAGSVPSWAEGQWSSSITNWTNGAESRRWTDNHKDKNPTSVGFSGCNFGGAGGVNINLYRAIDYWPDEGQGMVSMNCATKSWGAMDAKGEYYFAYEGNHKINIKRVVVKY</sequence>
<proteinExistence type="predicted"/>
<feature type="chain" id="PRO_5046746250" description="Tat pathway signal protein" evidence="1">
    <location>
        <begin position="32"/>
        <end position="132"/>
    </location>
</feature>
<feature type="signal peptide" evidence="1">
    <location>
        <begin position="1"/>
        <end position="31"/>
    </location>
</feature>
<dbReference type="RefSeq" id="WP_311624775.1">
    <property type="nucleotide sequence ID" value="NZ_JAVRFE010000022.1"/>
</dbReference>
<evidence type="ECO:0000313" key="2">
    <source>
        <dbReference type="EMBL" id="MDT0457659.1"/>
    </source>
</evidence>
<protein>
    <recommendedName>
        <fullName evidence="4">Tat pathway signal protein</fullName>
    </recommendedName>
</protein>
<organism evidence="2 3">
    <name type="scientific">Streptomyces mooreae</name>
    <dbReference type="NCBI Taxonomy" id="3075523"/>
    <lineage>
        <taxon>Bacteria</taxon>
        <taxon>Bacillati</taxon>
        <taxon>Actinomycetota</taxon>
        <taxon>Actinomycetes</taxon>
        <taxon>Kitasatosporales</taxon>
        <taxon>Streptomycetaceae</taxon>
        <taxon>Streptomyces</taxon>
    </lineage>
</organism>
<comment type="caution">
    <text evidence="2">The sequence shown here is derived from an EMBL/GenBank/DDBJ whole genome shotgun (WGS) entry which is preliminary data.</text>
</comment>